<sequence>MTDINPYIKDAVVQFKTGKLDLKQIEAIFSVMPFEIDFIDENDNFIYFSNQESRINPRTADQLNESMEALHPANVLPRVYQMVDALKSGSRDKFEIISGKHHTYNGYFAVRDDDGTYLGILVFTGQLDYFTNLIDENPTFDGILGTDVSTSTSQSTYDPDKFVAPKYDKGPEQDKKTQTSNREPAKDASTGASDSWLS</sequence>
<evidence type="ECO:0000313" key="2">
    <source>
        <dbReference type="Proteomes" id="UP001149860"/>
    </source>
</evidence>
<protein>
    <submittedName>
        <fullName evidence="1">PAS domain-containing protein</fullName>
    </submittedName>
</protein>
<organism evidence="1 2">
    <name type="scientific">Lentilactobacillus terminaliae</name>
    <dbReference type="NCBI Taxonomy" id="3003483"/>
    <lineage>
        <taxon>Bacteria</taxon>
        <taxon>Bacillati</taxon>
        <taxon>Bacillota</taxon>
        <taxon>Bacilli</taxon>
        <taxon>Lactobacillales</taxon>
        <taxon>Lactobacillaceae</taxon>
        <taxon>Lentilactobacillus</taxon>
    </lineage>
</organism>
<evidence type="ECO:0000313" key="1">
    <source>
        <dbReference type="EMBL" id="XFD39914.1"/>
    </source>
</evidence>
<keyword evidence="2" id="KW-1185">Reference proteome</keyword>
<name>A0ACD5DEU1_9LACO</name>
<gene>
    <name evidence="1" type="ORF">O0236_001005</name>
</gene>
<reference evidence="1" key="1">
    <citation type="submission" date="2024-08" db="EMBL/GenBank/DDBJ databases">
        <title>Lentilactobacillus sp. nov., isolated from tree bark.</title>
        <authorList>
            <person name="Phuengjayaem S."/>
            <person name="Tanasupawat S."/>
        </authorList>
    </citation>
    <scope>NUCLEOTIDE SEQUENCE</scope>
    <source>
        <strain evidence="1">SPB1-3</strain>
    </source>
</reference>
<proteinExistence type="predicted"/>
<dbReference type="EMBL" id="CP168151">
    <property type="protein sequence ID" value="XFD39914.1"/>
    <property type="molecule type" value="Genomic_DNA"/>
</dbReference>
<accession>A0ACD5DEU1</accession>
<dbReference type="Proteomes" id="UP001149860">
    <property type="component" value="Chromosome"/>
</dbReference>